<reference evidence="2 3" key="1">
    <citation type="submission" date="2008-07" db="EMBL/GenBank/DDBJ databases">
        <authorList>
            <person name="Tandeau de Marsac N."/>
            <person name="Ferriera S."/>
            <person name="Johnson J."/>
            <person name="Kravitz S."/>
            <person name="Beeson K."/>
            <person name="Sutton G."/>
            <person name="Rogers Y.-H."/>
            <person name="Friedman R."/>
            <person name="Frazier M."/>
            <person name="Venter J.C."/>
        </authorList>
    </citation>
    <scope>NUCLEOTIDE SEQUENCE [LARGE SCALE GENOMIC DNA]</scope>
    <source>
        <strain evidence="2 3">PCC 7420</strain>
    </source>
</reference>
<dbReference type="AlphaFoldDB" id="B4W1A5"/>
<keyword evidence="3" id="KW-1185">Reference proteome</keyword>
<dbReference type="Proteomes" id="UP000003835">
    <property type="component" value="Unassembled WGS sequence"/>
</dbReference>
<accession>B4W1A5</accession>
<feature type="compositionally biased region" description="Basic and acidic residues" evidence="1">
    <location>
        <begin position="12"/>
        <end position="27"/>
    </location>
</feature>
<organism evidence="2 3">
    <name type="scientific">Coleofasciculus chthonoplastes PCC 7420</name>
    <dbReference type="NCBI Taxonomy" id="118168"/>
    <lineage>
        <taxon>Bacteria</taxon>
        <taxon>Bacillati</taxon>
        <taxon>Cyanobacteriota</taxon>
        <taxon>Cyanophyceae</taxon>
        <taxon>Coleofasciculales</taxon>
        <taxon>Coleofasciculaceae</taxon>
        <taxon>Coleofasciculus</taxon>
    </lineage>
</organism>
<name>B4W1A5_9CYAN</name>
<sequence length="49" mass="5655">MGEQGLRSRCGIGDRHPAEVYDQRETQEPTQGLDCLRQLRQQSWISLVI</sequence>
<dbReference type="EMBL" id="DS989867">
    <property type="protein sequence ID" value="EDX72038.1"/>
    <property type="molecule type" value="Genomic_DNA"/>
</dbReference>
<proteinExistence type="predicted"/>
<evidence type="ECO:0000313" key="3">
    <source>
        <dbReference type="Proteomes" id="UP000003835"/>
    </source>
</evidence>
<evidence type="ECO:0000256" key="1">
    <source>
        <dbReference type="SAM" id="MobiDB-lite"/>
    </source>
</evidence>
<gene>
    <name evidence="2" type="ORF">MC7420_7518</name>
</gene>
<protein>
    <submittedName>
        <fullName evidence="2">Uncharacterized protein</fullName>
    </submittedName>
</protein>
<dbReference type="HOGENOM" id="CLU_3134448_0_0_3"/>
<evidence type="ECO:0000313" key="2">
    <source>
        <dbReference type="EMBL" id="EDX72038.1"/>
    </source>
</evidence>
<feature type="region of interest" description="Disordered" evidence="1">
    <location>
        <begin position="1"/>
        <end position="27"/>
    </location>
</feature>